<dbReference type="SUPFAM" id="SSF54909">
    <property type="entry name" value="Dimeric alpha+beta barrel"/>
    <property type="match status" value="1"/>
</dbReference>
<dbReference type="Gene3D" id="1.10.10.10">
    <property type="entry name" value="Winged helix-like DNA-binding domain superfamily/Winged helix DNA-binding domain"/>
    <property type="match status" value="1"/>
</dbReference>
<name>A0ABR8SMP2_9BACL</name>
<proteinExistence type="predicted"/>
<dbReference type="InterPro" id="IPR000485">
    <property type="entry name" value="AsnC-type_HTH_dom"/>
</dbReference>
<evidence type="ECO:0000259" key="4">
    <source>
        <dbReference type="PROSITE" id="PS50956"/>
    </source>
</evidence>
<dbReference type="PANTHER" id="PTHR30154">
    <property type="entry name" value="LEUCINE-RESPONSIVE REGULATORY PROTEIN"/>
    <property type="match status" value="1"/>
</dbReference>
<feature type="domain" description="HTH asnC-type" evidence="4">
    <location>
        <begin position="1"/>
        <end position="62"/>
    </location>
</feature>
<dbReference type="RefSeq" id="WP_191754018.1">
    <property type="nucleotide sequence ID" value="NZ_JACSQM010000004.1"/>
</dbReference>
<dbReference type="Proteomes" id="UP000603641">
    <property type="component" value="Unassembled WGS sequence"/>
</dbReference>
<evidence type="ECO:0000256" key="3">
    <source>
        <dbReference type="ARBA" id="ARBA00023163"/>
    </source>
</evidence>
<dbReference type="CDD" id="cd00090">
    <property type="entry name" value="HTH_ARSR"/>
    <property type="match status" value="1"/>
</dbReference>
<dbReference type="InterPro" id="IPR019887">
    <property type="entry name" value="Tscrpt_reg_AsnC/Lrp_C"/>
</dbReference>
<keyword evidence="6" id="KW-1185">Reference proteome</keyword>
<sequence>MDITDKDILIKLQEEGRISMTELGKAVSMSQPAVTERVRRLEERGIIDYYRAVLDPQKVNKKTTAFLLFHTKDCEKFIRFCKETPDVIELHRISGQYNYLIKIVTKSMASLESIIDMSGIHGDSTTLIVLSSPFSLKNIVPDF</sequence>
<dbReference type="SUPFAM" id="SSF46785">
    <property type="entry name" value="Winged helix' DNA-binding domain"/>
    <property type="match status" value="1"/>
</dbReference>
<dbReference type="InterPro" id="IPR036388">
    <property type="entry name" value="WH-like_DNA-bd_sf"/>
</dbReference>
<dbReference type="PROSITE" id="PS50956">
    <property type="entry name" value="HTH_ASNC_2"/>
    <property type="match status" value="1"/>
</dbReference>
<dbReference type="Pfam" id="PF01037">
    <property type="entry name" value="AsnC_trans_reg"/>
    <property type="match status" value="1"/>
</dbReference>
<dbReference type="SMART" id="SM00344">
    <property type="entry name" value="HTH_ASNC"/>
    <property type="match status" value="1"/>
</dbReference>
<dbReference type="InterPro" id="IPR036390">
    <property type="entry name" value="WH_DNA-bd_sf"/>
</dbReference>
<dbReference type="PRINTS" id="PR00033">
    <property type="entry name" value="HTHASNC"/>
</dbReference>
<dbReference type="Gene3D" id="3.30.70.920">
    <property type="match status" value="1"/>
</dbReference>
<evidence type="ECO:0000256" key="1">
    <source>
        <dbReference type="ARBA" id="ARBA00023015"/>
    </source>
</evidence>
<reference evidence="5 6" key="1">
    <citation type="submission" date="2020-08" db="EMBL/GenBank/DDBJ databases">
        <title>A Genomic Blueprint of the Chicken Gut Microbiome.</title>
        <authorList>
            <person name="Gilroy R."/>
            <person name="Ravi A."/>
            <person name="Getino M."/>
            <person name="Pursley I."/>
            <person name="Horton D.L."/>
            <person name="Alikhan N.-F."/>
            <person name="Baker D."/>
            <person name="Gharbi K."/>
            <person name="Hall N."/>
            <person name="Watson M."/>
            <person name="Adriaenssens E.M."/>
            <person name="Foster-Nyarko E."/>
            <person name="Jarju S."/>
            <person name="Secka A."/>
            <person name="Antonio M."/>
            <person name="Oren A."/>
            <person name="Chaudhuri R."/>
            <person name="La Ragione R.M."/>
            <person name="Hildebrand F."/>
            <person name="Pallen M.J."/>
        </authorList>
    </citation>
    <scope>NUCLEOTIDE SEQUENCE [LARGE SCALE GENOMIC DNA]</scope>
    <source>
        <strain evidence="5 6">Sa2CUA10</strain>
    </source>
</reference>
<dbReference type="PANTHER" id="PTHR30154:SF20">
    <property type="entry name" value="LEUCINE-RESPONSIVE REGULATORY PROTEIN"/>
    <property type="match status" value="1"/>
</dbReference>
<dbReference type="EMBL" id="JACSQM010000004">
    <property type="protein sequence ID" value="MBD7964760.1"/>
    <property type="molecule type" value="Genomic_DNA"/>
</dbReference>
<evidence type="ECO:0000256" key="2">
    <source>
        <dbReference type="ARBA" id="ARBA00023125"/>
    </source>
</evidence>
<keyword evidence="2" id="KW-0238">DNA-binding</keyword>
<comment type="caution">
    <text evidence="5">The sequence shown here is derived from an EMBL/GenBank/DDBJ whole genome shotgun (WGS) entry which is preliminary data.</text>
</comment>
<accession>A0ABR8SMP2</accession>
<keyword evidence="3" id="KW-0804">Transcription</keyword>
<protein>
    <submittedName>
        <fullName evidence="5">Lrp/AsnC family transcriptional regulator</fullName>
    </submittedName>
</protein>
<dbReference type="InterPro" id="IPR011991">
    <property type="entry name" value="ArsR-like_HTH"/>
</dbReference>
<evidence type="ECO:0000313" key="6">
    <source>
        <dbReference type="Proteomes" id="UP000603641"/>
    </source>
</evidence>
<dbReference type="InterPro" id="IPR019888">
    <property type="entry name" value="Tscrpt_reg_AsnC-like"/>
</dbReference>
<organism evidence="5 6">
    <name type="scientific">Fictibacillus norfolkensis</name>
    <dbReference type="NCBI Taxonomy" id="2762233"/>
    <lineage>
        <taxon>Bacteria</taxon>
        <taxon>Bacillati</taxon>
        <taxon>Bacillota</taxon>
        <taxon>Bacilli</taxon>
        <taxon>Bacillales</taxon>
        <taxon>Fictibacillaceae</taxon>
        <taxon>Fictibacillus</taxon>
    </lineage>
</organism>
<keyword evidence="1" id="KW-0805">Transcription regulation</keyword>
<gene>
    <name evidence="5" type="ORF">H9648_11915</name>
</gene>
<dbReference type="InterPro" id="IPR011008">
    <property type="entry name" value="Dimeric_a/b-barrel"/>
</dbReference>
<evidence type="ECO:0000313" key="5">
    <source>
        <dbReference type="EMBL" id="MBD7964760.1"/>
    </source>
</evidence>
<dbReference type="Pfam" id="PF13412">
    <property type="entry name" value="HTH_24"/>
    <property type="match status" value="1"/>
</dbReference>